<dbReference type="EMBL" id="JAEPRC010000458">
    <property type="protein sequence ID" value="KAG2196826.1"/>
    <property type="molecule type" value="Genomic_DNA"/>
</dbReference>
<comment type="caution">
    <text evidence="2">The sequence shown here is derived from an EMBL/GenBank/DDBJ whole genome shotgun (WGS) entry which is preliminary data.</text>
</comment>
<feature type="region of interest" description="Disordered" evidence="1">
    <location>
        <begin position="1"/>
        <end position="21"/>
    </location>
</feature>
<accession>A0A8H7QQI8</accession>
<evidence type="ECO:0000313" key="3">
    <source>
        <dbReference type="Proteomes" id="UP000650833"/>
    </source>
</evidence>
<sequence length="173" mass="19236">MASSRTMSKATRATLTPGGNSSNTRLWSHVARANIDIVSCHSSDREAGSNDSIFSDLDETVDQDGFLVDGTPSRSSAASKYASRTDNLFSKILKPYIVGSARNSTLIEITNLSNFEQLKIFFASFNQGDEYQFYGALPQEKKYFQCTFIETCWDQDSSTYNDLITAVNNEVVY</sequence>
<proteinExistence type="predicted"/>
<name>A0A8H7QQI8_9FUNG</name>
<reference evidence="2" key="1">
    <citation type="submission" date="2020-12" db="EMBL/GenBank/DDBJ databases">
        <title>Metabolic potential, ecology and presence of endohyphal bacteria is reflected in genomic diversity of Mucoromycotina.</title>
        <authorList>
            <person name="Muszewska A."/>
            <person name="Okrasinska A."/>
            <person name="Steczkiewicz K."/>
            <person name="Drgas O."/>
            <person name="Orlowska M."/>
            <person name="Perlinska-Lenart U."/>
            <person name="Aleksandrzak-Piekarczyk T."/>
            <person name="Szatraj K."/>
            <person name="Zielenkiewicz U."/>
            <person name="Pilsyk S."/>
            <person name="Malc E."/>
            <person name="Mieczkowski P."/>
            <person name="Kruszewska J.S."/>
            <person name="Biernat P."/>
            <person name="Pawlowska J."/>
        </authorList>
    </citation>
    <scope>NUCLEOTIDE SEQUENCE</scope>
    <source>
        <strain evidence="2">CBS 226.32</strain>
    </source>
</reference>
<evidence type="ECO:0000313" key="2">
    <source>
        <dbReference type="EMBL" id="KAG2196826.1"/>
    </source>
</evidence>
<evidence type="ECO:0000256" key="1">
    <source>
        <dbReference type="SAM" id="MobiDB-lite"/>
    </source>
</evidence>
<organism evidence="2 3">
    <name type="scientific">Mucor plumbeus</name>
    <dbReference type="NCBI Taxonomy" id="97098"/>
    <lineage>
        <taxon>Eukaryota</taxon>
        <taxon>Fungi</taxon>
        <taxon>Fungi incertae sedis</taxon>
        <taxon>Mucoromycota</taxon>
        <taxon>Mucoromycotina</taxon>
        <taxon>Mucoromycetes</taxon>
        <taxon>Mucorales</taxon>
        <taxon>Mucorineae</taxon>
        <taxon>Mucoraceae</taxon>
        <taxon>Mucor</taxon>
    </lineage>
</organism>
<dbReference type="OrthoDB" id="2274747at2759"/>
<dbReference type="AlphaFoldDB" id="A0A8H7QQI8"/>
<protein>
    <submittedName>
        <fullName evidence="2">Uncharacterized protein</fullName>
    </submittedName>
</protein>
<keyword evidence="3" id="KW-1185">Reference proteome</keyword>
<gene>
    <name evidence="2" type="ORF">INT46_001743</name>
</gene>
<dbReference type="Proteomes" id="UP000650833">
    <property type="component" value="Unassembled WGS sequence"/>
</dbReference>